<dbReference type="SUPFAM" id="SSF161098">
    <property type="entry name" value="MetI-like"/>
    <property type="match status" value="1"/>
</dbReference>
<feature type="domain" description="ABC transmembrane type-1" evidence="9">
    <location>
        <begin position="92"/>
        <end position="304"/>
    </location>
</feature>
<evidence type="ECO:0000256" key="4">
    <source>
        <dbReference type="ARBA" id="ARBA00022692"/>
    </source>
</evidence>
<comment type="caution">
    <text evidence="10">The sequence shown here is derived from an EMBL/GenBank/DDBJ whole genome shotgun (WGS) entry which is preliminary data.</text>
</comment>
<evidence type="ECO:0000256" key="5">
    <source>
        <dbReference type="ARBA" id="ARBA00022989"/>
    </source>
</evidence>
<evidence type="ECO:0000256" key="6">
    <source>
        <dbReference type="ARBA" id="ARBA00023136"/>
    </source>
</evidence>
<comment type="subcellular location">
    <subcellularLocation>
        <location evidence="1 7">Cell membrane</location>
        <topology evidence="1 7">Multi-pass membrane protein</topology>
    </subcellularLocation>
</comment>
<keyword evidence="5 7" id="KW-1133">Transmembrane helix</keyword>
<dbReference type="Pfam" id="PF00528">
    <property type="entry name" value="BPD_transp_1"/>
    <property type="match status" value="1"/>
</dbReference>
<feature type="compositionally biased region" description="Basic and acidic residues" evidence="8">
    <location>
        <begin position="1"/>
        <end position="10"/>
    </location>
</feature>
<keyword evidence="3" id="KW-1003">Cell membrane</keyword>
<accession>A0ABP8LLJ7</accession>
<evidence type="ECO:0000259" key="9">
    <source>
        <dbReference type="PROSITE" id="PS50928"/>
    </source>
</evidence>
<evidence type="ECO:0000256" key="3">
    <source>
        <dbReference type="ARBA" id="ARBA00022475"/>
    </source>
</evidence>
<evidence type="ECO:0000256" key="2">
    <source>
        <dbReference type="ARBA" id="ARBA00022448"/>
    </source>
</evidence>
<evidence type="ECO:0000313" key="10">
    <source>
        <dbReference type="EMBL" id="GAA4431335.1"/>
    </source>
</evidence>
<gene>
    <name evidence="10" type="ORF">GCM10023169_35760</name>
</gene>
<feature type="transmembrane region" description="Helical" evidence="7">
    <location>
        <begin position="290"/>
        <end position="314"/>
    </location>
</feature>
<keyword evidence="2 7" id="KW-0813">Transport</keyword>
<feature type="transmembrane region" description="Helical" evidence="7">
    <location>
        <begin position="178"/>
        <end position="202"/>
    </location>
</feature>
<evidence type="ECO:0000256" key="8">
    <source>
        <dbReference type="SAM" id="MobiDB-lite"/>
    </source>
</evidence>
<dbReference type="InterPro" id="IPR035906">
    <property type="entry name" value="MetI-like_sf"/>
</dbReference>
<dbReference type="InterPro" id="IPR051393">
    <property type="entry name" value="ABC_transporter_permease"/>
</dbReference>
<dbReference type="PROSITE" id="PS50928">
    <property type="entry name" value="ABC_TM1"/>
    <property type="match status" value="1"/>
</dbReference>
<feature type="transmembrane region" description="Helical" evidence="7">
    <location>
        <begin position="35"/>
        <end position="59"/>
    </location>
</feature>
<feature type="transmembrane region" description="Helical" evidence="7">
    <location>
        <begin position="129"/>
        <end position="147"/>
    </location>
</feature>
<evidence type="ECO:0000313" key="11">
    <source>
        <dbReference type="Proteomes" id="UP001500622"/>
    </source>
</evidence>
<dbReference type="Proteomes" id="UP001500622">
    <property type="component" value="Unassembled WGS sequence"/>
</dbReference>
<evidence type="ECO:0000256" key="1">
    <source>
        <dbReference type="ARBA" id="ARBA00004651"/>
    </source>
</evidence>
<keyword evidence="4 7" id="KW-0812">Transmembrane</keyword>
<organism evidence="10 11">
    <name type="scientific">Georgenia halophila</name>
    <dbReference type="NCBI Taxonomy" id="620889"/>
    <lineage>
        <taxon>Bacteria</taxon>
        <taxon>Bacillati</taxon>
        <taxon>Actinomycetota</taxon>
        <taxon>Actinomycetes</taxon>
        <taxon>Micrococcales</taxon>
        <taxon>Bogoriellaceae</taxon>
        <taxon>Georgenia</taxon>
    </lineage>
</organism>
<dbReference type="PANTHER" id="PTHR30193:SF1">
    <property type="entry name" value="ABC TRANSPORTER PERMEASE PROTEIN YESP-RELATED"/>
    <property type="match status" value="1"/>
</dbReference>
<protein>
    <submittedName>
        <fullName evidence="10">Sugar ABC transporter permease</fullName>
    </submittedName>
</protein>
<dbReference type="PANTHER" id="PTHR30193">
    <property type="entry name" value="ABC TRANSPORTER PERMEASE PROTEIN"/>
    <property type="match status" value="1"/>
</dbReference>
<feature type="region of interest" description="Disordered" evidence="8">
    <location>
        <begin position="1"/>
        <end position="27"/>
    </location>
</feature>
<dbReference type="CDD" id="cd06261">
    <property type="entry name" value="TM_PBP2"/>
    <property type="match status" value="1"/>
</dbReference>
<keyword evidence="11" id="KW-1185">Reference proteome</keyword>
<keyword evidence="6 7" id="KW-0472">Membrane</keyword>
<reference evidence="11" key="1">
    <citation type="journal article" date="2019" name="Int. J. Syst. Evol. Microbiol.">
        <title>The Global Catalogue of Microorganisms (GCM) 10K type strain sequencing project: providing services to taxonomists for standard genome sequencing and annotation.</title>
        <authorList>
            <consortium name="The Broad Institute Genomics Platform"/>
            <consortium name="The Broad Institute Genome Sequencing Center for Infectious Disease"/>
            <person name="Wu L."/>
            <person name="Ma J."/>
        </authorList>
    </citation>
    <scope>NUCLEOTIDE SEQUENCE [LARGE SCALE GENOMIC DNA]</scope>
    <source>
        <strain evidence="11">JCM 17810</strain>
    </source>
</reference>
<dbReference type="Gene3D" id="1.10.3720.10">
    <property type="entry name" value="MetI-like"/>
    <property type="match status" value="1"/>
</dbReference>
<evidence type="ECO:0000256" key="7">
    <source>
        <dbReference type="RuleBase" id="RU363032"/>
    </source>
</evidence>
<sequence length="322" mass="36075">MTTMLHRRETVTTPPSGPTGEKNGRKGSQENRWGYLFLSPWFAGLLVLTAGPMALSLYYSFTDFALLSDSTWIGTANYERMFTDDPRFLSAMSVTLRYVFIGVPLQLVFALAVALLLNRGMRGLGLYRALYYLPSMLAGSVAIAVLWRQVFGREGIFNVILAFFGWQDAPSWIADPDYALYTLILLRVWEFGSPMVIFLAGLRQIPRDYYEASSIDGAGRVAQFFRITIPLLTPVIFLNMILQLIGAFQAFNSAFIISEGTGGPLDSTLFYTLYLYQEAFANFRMGYASALAWVLLGVIGLFTAANFLIGRYWVHYEDGGRS</sequence>
<feature type="transmembrane region" description="Helical" evidence="7">
    <location>
        <begin position="96"/>
        <end position="117"/>
    </location>
</feature>
<name>A0ABP8LLJ7_9MICO</name>
<dbReference type="EMBL" id="BAABGN010000013">
    <property type="protein sequence ID" value="GAA4431335.1"/>
    <property type="molecule type" value="Genomic_DNA"/>
</dbReference>
<comment type="similarity">
    <text evidence="7">Belongs to the binding-protein-dependent transport system permease family.</text>
</comment>
<feature type="transmembrane region" description="Helical" evidence="7">
    <location>
        <begin position="223"/>
        <end position="245"/>
    </location>
</feature>
<dbReference type="InterPro" id="IPR000515">
    <property type="entry name" value="MetI-like"/>
</dbReference>
<proteinExistence type="inferred from homology"/>